<accession>A0A895XMT1</accession>
<protein>
    <recommendedName>
        <fullName evidence="5">ATP-grasp domain-containing protein</fullName>
    </recommendedName>
</protein>
<dbReference type="Gene3D" id="3.30.1490.20">
    <property type="entry name" value="ATP-grasp fold, A domain"/>
    <property type="match status" value="1"/>
</dbReference>
<name>A0A895XMT1_9ACTN</name>
<dbReference type="InterPro" id="IPR052032">
    <property type="entry name" value="ATP-dep_AA_Ligase"/>
</dbReference>
<dbReference type="Gene3D" id="3.40.50.20">
    <property type="match status" value="1"/>
</dbReference>
<evidence type="ECO:0000313" key="6">
    <source>
        <dbReference type="EMBL" id="QSB04843.1"/>
    </source>
</evidence>
<dbReference type="KEGG" id="nav:JQS30_13890"/>
<evidence type="ECO:0000256" key="2">
    <source>
        <dbReference type="ARBA" id="ARBA00022741"/>
    </source>
</evidence>
<dbReference type="Pfam" id="PF02786">
    <property type="entry name" value="CPSase_L_D2"/>
    <property type="match status" value="1"/>
</dbReference>
<dbReference type="EMBL" id="CP070496">
    <property type="protein sequence ID" value="QSB04843.1"/>
    <property type="molecule type" value="Genomic_DNA"/>
</dbReference>
<dbReference type="PANTHER" id="PTHR43585">
    <property type="entry name" value="FUMIPYRROLE BIOSYNTHESIS PROTEIN C"/>
    <property type="match status" value="1"/>
</dbReference>
<dbReference type="AlphaFoldDB" id="A0A895XMT1"/>
<organism evidence="6 7">
    <name type="scientific">Natronoglycomyces albus</name>
    <dbReference type="NCBI Taxonomy" id="2811108"/>
    <lineage>
        <taxon>Bacteria</taxon>
        <taxon>Bacillati</taxon>
        <taxon>Actinomycetota</taxon>
        <taxon>Actinomycetes</taxon>
        <taxon>Glycomycetales</taxon>
        <taxon>Glycomycetaceae</taxon>
        <taxon>Natronoglycomyces</taxon>
    </lineage>
</organism>
<reference evidence="6" key="1">
    <citation type="submission" date="2021-02" db="EMBL/GenBank/DDBJ databases">
        <title>Natronoglycomyces albus gen. nov., sp. nov, a haloalkaliphilic actinobacterium from a soda solonchak soil.</title>
        <authorList>
            <person name="Sorokin D.Y."/>
            <person name="Khijniak T.V."/>
            <person name="Zakharycheva A.P."/>
            <person name="Boueva O.V."/>
            <person name="Ariskina E.V."/>
            <person name="Hahnke R.L."/>
            <person name="Bunk B."/>
            <person name="Sproer C."/>
            <person name="Schumann P."/>
            <person name="Evtushenko L.I."/>
            <person name="Kublanov I.V."/>
        </authorList>
    </citation>
    <scope>NUCLEOTIDE SEQUENCE</scope>
    <source>
        <strain evidence="6">DSM 106290</strain>
    </source>
</reference>
<dbReference type="GO" id="GO:0046872">
    <property type="term" value="F:metal ion binding"/>
    <property type="evidence" value="ECO:0007669"/>
    <property type="project" value="InterPro"/>
</dbReference>
<dbReference type="Gene3D" id="3.30.470.20">
    <property type="entry name" value="ATP-grasp fold, B domain"/>
    <property type="match status" value="1"/>
</dbReference>
<dbReference type="Proteomes" id="UP000662939">
    <property type="component" value="Chromosome"/>
</dbReference>
<keyword evidence="1" id="KW-0436">Ligase</keyword>
<feature type="domain" description="ATP-grasp" evidence="5">
    <location>
        <begin position="118"/>
        <end position="316"/>
    </location>
</feature>
<sequence length="421" mass="46728">MSLLVLHRFGLEPFHYATWVADADGDVVLLADRNKILAAGEECPVSLPGYAHFEAFDDFDSASVYSRALELAEKYQVTHVLAYHEADLIRAARLRDQLGLEGQKPADVPRWRDKVLMKRRLRAAGIEVAPHELATDVERVRAFGDRHGLPLVFKSRDGYGSIGLRIVRSSDELDELLRQEYPTGAVRRQDLLMEAFVPGKMCHVDGLVAQGRTVMAWPSQYQYDLASFQQDPKARIDVTLDEDDPLTPRLLALCDEALTALQGPQTYPFHAEIFHTPDDRLVFCEVACRPGGARIREAQTAVFGVNPAEYAARAHVGLDLPGVPAQGRMAPRQMSGQALMMKRPGRVVAMPQYPAEDWVEFCGLFAEPGQVLGDAAISSDFLIAAVASAPSRVECERRLRQLGDRFEAEVVIEPMSAEGHR</sequence>
<evidence type="ECO:0000256" key="1">
    <source>
        <dbReference type="ARBA" id="ARBA00022598"/>
    </source>
</evidence>
<dbReference type="InterPro" id="IPR005479">
    <property type="entry name" value="CPAse_ATP-bd"/>
</dbReference>
<dbReference type="InterPro" id="IPR011761">
    <property type="entry name" value="ATP-grasp"/>
</dbReference>
<gene>
    <name evidence="6" type="ORF">JQS30_13890</name>
</gene>
<dbReference type="PROSITE" id="PS50975">
    <property type="entry name" value="ATP_GRASP"/>
    <property type="match status" value="1"/>
</dbReference>
<evidence type="ECO:0000313" key="7">
    <source>
        <dbReference type="Proteomes" id="UP000662939"/>
    </source>
</evidence>
<dbReference type="GO" id="GO:0005524">
    <property type="term" value="F:ATP binding"/>
    <property type="evidence" value="ECO:0007669"/>
    <property type="project" value="UniProtKB-UniRule"/>
</dbReference>
<dbReference type="SUPFAM" id="SSF56059">
    <property type="entry name" value="Glutathione synthetase ATP-binding domain-like"/>
    <property type="match status" value="1"/>
</dbReference>
<evidence type="ECO:0000256" key="4">
    <source>
        <dbReference type="PROSITE-ProRule" id="PRU00409"/>
    </source>
</evidence>
<dbReference type="GO" id="GO:0016874">
    <property type="term" value="F:ligase activity"/>
    <property type="evidence" value="ECO:0007669"/>
    <property type="project" value="UniProtKB-KW"/>
</dbReference>
<dbReference type="PANTHER" id="PTHR43585:SF2">
    <property type="entry name" value="ATP-GRASP ENZYME FSQD"/>
    <property type="match status" value="1"/>
</dbReference>
<dbReference type="RefSeq" id="WP_213170842.1">
    <property type="nucleotide sequence ID" value="NZ_CP070496.1"/>
</dbReference>
<proteinExistence type="predicted"/>
<dbReference type="InterPro" id="IPR013815">
    <property type="entry name" value="ATP_grasp_subdomain_1"/>
</dbReference>
<keyword evidence="2 4" id="KW-0547">Nucleotide-binding</keyword>
<keyword evidence="3 4" id="KW-0067">ATP-binding</keyword>
<evidence type="ECO:0000256" key="3">
    <source>
        <dbReference type="ARBA" id="ARBA00022840"/>
    </source>
</evidence>
<keyword evidence="7" id="KW-1185">Reference proteome</keyword>
<evidence type="ECO:0000259" key="5">
    <source>
        <dbReference type="PROSITE" id="PS50975"/>
    </source>
</evidence>